<reference evidence="3 4" key="1">
    <citation type="submission" date="2007-03" db="EMBL/GenBank/DDBJ databases">
        <title>Complete sequence of Desulfotomaculum reducens MI-1.</title>
        <authorList>
            <consortium name="US DOE Joint Genome Institute"/>
            <person name="Copeland A."/>
            <person name="Lucas S."/>
            <person name="Lapidus A."/>
            <person name="Barry K."/>
            <person name="Detter J.C."/>
            <person name="Glavina del Rio T."/>
            <person name="Hammon N."/>
            <person name="Israni S."/>
            <person name="Dalin E."/>
            <person name="Tice H."/>
            <person name="Pitluck S."/>
            <person name="Sims D."/>
            <person name="Brettin T."/>
            <person name="Bruce D."/>
            <person name="Han C."/>
            <person name="Tapia R."/>
            <person name="Schmutz J."/>
            <person name="Larimer F."/>
            <person name="Land M."/>
            <person name="Hauser L."/>
            <person name="Kyrpides N."/>
            <person name="Kim E."/>
            <person name="Tebo B.M."/>
            <person name="Richardson P."/>
        </authorList>
    </citation>
    <scope>NUCLEOTIDE SEQUENCE [LARGE SCALE GENOMIC DNA]</scope>
    <source>
        <strain evidence="3 4">MI-1</strain>
    </source>
</reference>
<evidence type="ECO:0000256" key="1">
    <source>
        <dbReference type="ARBA" id="ARBA00008522"/>
    </source>
</evidence>
<keyword evidence="4" id="KW-1185">Reference proteome</keyword>
<comment type="similarity">
    <text evidence="1 2">Belongs to the UPF0178 family.</text>
</comment>
<protein>
    <recommendedName>
        <fullName evidence="2">UPF0178 protein Dred_1370</fullName>
    </recommendedName>
</protein>
<dbReference type="EMBL" id="CP000612">
    <property type="protein sequence ID" value="ABO49901.1"/>
    <property type="molecule type" value="Genomic_DNA"/>
</dbReference>
<dbReference type="eggNOG" id="COG1671">
    <property type="taxonomic scope" value="Bacteria"/>
</dbReference>
<dbReference type="AlphaFoldDB" id="A4J498"/>
<dbReference type="HOGENOM" id="CLU_106619_0_0_9"/>
<gene>
    <name evidence="3" type="ordered locus">Dred_1370</name>
</gene>
<evidence type="ECO:0000313" key="3">
    <source>
        <dbReference type="EMBL" id="ABO49901.1"/>
    </source>
</evidence>
<dbReference type="HAMAP" id="MF_00489">
    <property type="entry name" value="UPF0178"/>
    <property type="match status" value="1"/>
</dbReference>
<proteinExistence type="inferred from homology"/>
<dbReference type="PANTHER" id="PTHR35146">
    <property type="entry name" value="UPF0178 PROTEIN YAII"/>
    <property type="match status" value="1"/>
</dbReference>
<dbReference type="Proteomes" id="UP000001556">
    <property type="component" value="Chromosome"/>
</dbReference>
<evidence type="ECO:0000313" key="4">
    <source>
        <dbReference type="Proteomes" id="UP000001556"/>
    </source>
</evidence>
<name>A4J498_DESRM</name>
<organism evidence="3 4">
    <name type="scientific">Desulforamulus reducens (strain ATCC BAA-1160 / DSM 100696 / MI-1)</name>
    <name type="common">Desulfotomaculum reducens</name>
    <dbReference type="NCBI Taxonomy" id="349161"/>
    <lineage>
        <taxon>Bacteria</taxon>
        <taxon>Bacillati</taxon>
        <taxon>Bacillota</taxon>
        <taxon>Clostridia</taxon>
        <taxon>Eubacteriales</taxon>
        <taxon>Peptococcaceae</taxon>
        <taxon>Desulforamulus</taxon>
    </lineage>
</organism>
<dbReference type="RefSeq" id="WP_011877721.1">
    <property type="nucleotide sequence ID" value="NC_009253.1"/>
</dbReference>
<dbReference type="OrthoDB" id="9798918at2"/>
<dbReference type="KEGG" id="drm:Dred_1370"/>
<sequence length="152" mass="17087">MRDLKVIIDADACPKSVMSITQRVCQVHDIELWTVASFNHQINSEHHITVGNASQEADIQILNLTQKNDIVITQDWGLASIVLAKGAGAISPTGRVFSDKTIDFLLEEREIKAKYRRAGGRTKGPQKRSSEDDIRFERQFKRLIEEIAKGLS</sequence>
<evidence type="ECO:0000256" key="2">
    <source>
        <dbReference type="HAMAP-Rule" id="MF_00489"/>
    </source>
</evidence>
<dbReference type="Pfam" id="PF02639">
    <property type="entry name" value="DUF188"/>
    <property type="match status" value="1"/>
</dbReference>
<accession>A4J498</accession>
<dbReference type="PANTHER" id="PTHR35146:SF1">
    <property type="entry name" value="UPF0178 PROTEIN YAII"/>
    <property type="match status" value="1"/>
</dbReference>
<dbReference type="InterPro" id="IPR003791">
    <property type="entry name" value="UPF0178"/>
</dbReference>